<dbReference type="Gene3D" id="3.40.1490.10">
    <property type="entry name" value="Bit1"/>
    <property type="match status" value="1"/>
</dbReference>
<keyword evidence="5" id="KW-0472">Membrane</keyword>
<keyword evidence="5" id="KW-0812">Transmembrane</keyword>
<dbReference type="PANTHER" id="PTHR12649">
    <property type="entry name" value="PEPTIDYL-TRNA HYDROLASE 2"/>
    <property type="match status" value="1"/>
</dbReference>
<dbReference type="InterPro" id="IPR002833">
    <property type="entry name" value="PTH2"/>
</dbReference>
<comment type="catalytic activity">
    <reaction evidence="3">
        <text>an N-acyl-L-alpha-aminoacyl-tRNA + H2O = an N-acyl-L-amino acid + a tRNA + H(+)</text>
        <dbReference type="Rhea" id="RHEA:54448"/>
        <dbReference type="Rhea" id="RHEA-COMP:10123"/>
        <dbReference type="Rhea" id="RHEA-COMP:13883"/>
        <dbReference type="ChEBI" id="CHEBI:15377"/>
        <dbReference type="ChEBI" id="CHEBI:15378"/>
        <dbReference type="ChEBI" id="CHEBI:59874"/>
        <dbReference type="ChEBI" id="CHEBI:78442"/>
        <dbReference type="ChEBI" id="CHEBI:138191"/>
        <dbReference type="EC" id="3.1.1.29"/>
    </reaction>
</comment>
<dbReference type="RefSeq" id="XP_845488.1">
    <property type="nucleotide sequence ID" value="XM_840395.1"/>
</dbReference>
<evidence type="ECO:0000256" key="1">
    <source>
        <dbReference type="ARBA" id="ARBA00013260"/>
    </source>
</evidence>
<dbReference type="KEGG" id="tbr:Tb927.6.3700"/>
<dbReference type="PaxDb" id="5691-AAZ11929"/>
<dbReference type="InParanoid" id="Q585W8"/>
<name>Q585W8_TRYB2</name>
<evidence type="ECO:0000313" key="7">
    <source>
        <dbReference type="EMBL" id="AAZ11929.1"/>
    </source>
</evidence>
<dbReference type="InterPro" id="IPR023476">
    <property type="entry name" value="Pep_tRNA_hydro_II_dom_sf"/>
</dbReference>
<dbReference type="Pfam" id="PF01981">
    <property type="entry name" value="PTH2"/>
    <property type="match status" value="1"/>
</dbReference>
<dbReference type="Proteomes" id="UP000008524">
    <property type="component" value="Chromosome 6"/>
</dbReference>
<feature type="region of interest" description="Disordered" evidence="4">
    <location>
        <begin position="96"/>
        <end position="135"/>
    </location>
</feature>
<proteinExistence type="predicted"/>
<dbReference type="EMBL" id="AC009259">
    <property type="protein sequence ID" value="AAX80781.1"/>
    <property type="molecule type" value="Genomic_DNA"/>
</dbReference>
<dbReference type="OMA" id="DEPMMSA"/>
<reference evidence="7 8" key="3">
    <citation type="journal article" date="2005" name="Science">
        <title>The genome of the African trypanosome Trypanosoma brucei.</title>
        <authorList>
            <person name="Berriman M."/>
            <person name="Ghedin E."/>
            <person name="Hertz-Fowler C."/>
            <person name="Blandin G."/>
            <person name="Renauld H."/>
            <person name="Bartholomeu D.C."/>
            <person name="Lennard N.J."/>
            <person name="Caler E."/>
            <person name="Hamlin N.E."/>
            <person name="Haas B."/>
            <person name="Bohme U."/>
            <person name="Hannick L."/>
            <person name="Aslett M.A."/>
            <person name="Shallom J."/>
            <person name="Marcello L."/>
            <person name="Hou L."/>
            <person name="Wickstead B."/>
            <person name="Alsmark U.C."/>
            <person name="Arrowsmith C."/>
            <person name="Atkin R.J."/>
            <person name="Barron A.J."/>
            <person name="Bringaud F."/>
            <person name="Brooks K."/>
            <person name="Carrington M."/>
            <person name="Cherevach I."/>
            <person name="Chillingworth T.J."/>
            <person name="Churcher C."/>
            <person name="Clark L.N."/>
            <person name="Corton C.H."/>
            <person name="Cronin A."/>
            <person name="Davies R.M."/>
            <person name="Doggett J."/>
            <person name="Djikeng A."/>
            <person name="Feldblyum T."/>
            <person name="Field M.C."/>
            <person name="Fraser A."/>
            <person name="Goodhead I."/>
            <person name="Hance Z."/>
            <person name="Harper D."/>
            <person name="Harris B.R."/>
            <person name="Hauser H."/>
            <person name="Hostetler J."/>
            <person name="Ivens A."/>
            <person name="Jagels K."/>
            <person name="Johnson D."/>
            <person name="Johnson J."/>
            <person name="Jones K."/>
            <person name="Kerhornou A.X."/>
            <person name="Koo H."/>
            <person name="Larke N."/>
            <person name="Landfear S."/>
            <person name="Larkin C."/>
            <person name="Leech V."/>
            <person name="Line A."/>
            <person name="Lord A."/>
            <person name="Macleod A."/>
            <person name="Mooney P.J."/>
            <person name="Moule S."/>
            <person name="Martin D.M."/>
            <person name="Morgan G.W."/>
            <person name="Mungall K."/>
            <person name="Norbertczak H."/>
            <person name="Ormond D."/>
            <person name="Pai G."/>
            <person name="Peacock C.S."/>
            <person name="Peterson J."/>
            <person name="Quail M.A."/>
            <person name="Rabbinowitsch E."/>
            <person name="Rajandream M.A."/>
            <person name="Reitter C."/>
            <person name="Salzberg S.L."/>
            <person name="Sanders M."/>
            <person name="Schobel S."/>
            <person name="Sharp S."/>
            <person name="Simmonds M."/>
            <person name="Simpson A.J."/>
            <person name="Tallon L."/>
            <person name="Turner C.M."/>
            <person name="Tait A."/>
            <person name="Tivey A.R."/>
            <person name="Van Aken S."/>
            <person name="Walker D."/>
            <person name="Wanless D."/>
            <person name="Wang S."/>
            <person name="White B."/>
            <person name="White O."/>
            <person name="Whitehead S."/>
            <person name="Woodward J."/>
            <person name="Wortman J."/>
            <person name="Adams M.D."/>
            <person name="Embley T.M."/>
            <person name="Gull K."/>
            <person name="Ullu E."/>
            <person name="Barry J.D."/>
            <person name="Fairlamb A.H."/>
            <person name="Opperdoes F."/>
            <person name="Barrell B.G."/>
            <person name="Donelson J.E."/>
            <person name="Hall N."/>
            <person name="Fraser C.M."/>
            <person name="Melville S.E."/>
            <person name="El-Sayed N.M."/>
        </authorList>
    </citation>
    <scope>NUCLEOTIDE SEQUENCE [LARGE SCALE GENOMIC DNA]</scope>
    <source>
        <strain evidence="7 8">927/4 GUTat10.1</strain>
    </source>
</reference>
<reference evidence="6" key="4">
    <citation type="submission" date="2005-04" db="EMBL/GenBank/DDBJ databases">
        <title>.</title>
        <authorList>
            <person name="Ghedin E."/>
            <person name="Blandin G."/>
            <person name="Bartholomeu D."/>
            <person name="Caler E."/>
            <person name="Haas B."/>
            <person name="Hannick L."/>
            <person name="Shallom J."/>
            <person name="Hou L."/>
            <person name="Djikeng A."/>
            <person name="Feldblyum T."/>
            <person name="Hostetler J."/>
            <person name="Johnson J."/>
            <person name="Jones K."/>
            <person name="Koo H.L."/>
            <person name="Larkin C."/>
            <person name="Pai G."/>
            <person name="Peterson J."/>
            <person name="Khalak H.G."/>
            <person name="Salzberg S."/>
            <person name="Simpson A.J."/>
            <person name="Tallon L."/>
            <person name="Van Aken S."/>
            <person name="Wanless D."/>
            <person name="White O."/>
            <person name="Wortman J."/>
            <person name="Fraser C.M."/>
            <person name="El-Sayed N.M.A."/>
        </authorList>
    </citation>
    <scope>NUCLEOTIDE SEQUENCE</scope>
    <source>
        <strain evidence="6">GUTat10.1</strain>
    </source>
</reference>
<reference evidence="7" key="5">
    <citation type="submission" date="2005-04" db="EMBL/GenBank/DDBJ databases">
        <title>Sequencing, closure, and annotation of Trypanosoma brucei chromosomes 2 through 8.</title>
        <authorList>
            <person name="Ghedin E."/>
            <person name="Blandin G."/>
            <person name="Bartholomeu D."/>
            <person name="Caler E."/>
            <person name="Haas B."/>
            <person name="Hannick L."/>
            <person name="Shallom J."/>
            <person name="Hou L."/>
            <person name="Djikeng A."/>
            <person name="Feldblyum T."/>
            <person name="Hostetler J."/>
            <person name="Johnson J."/>
            <person name="Jones K."/>
            <person name="Koo H.L."/>
            <person name="Larkin C."/>
            <person name="Pai G."/>
            <person name="Peterson J."/>
            <person name="Khalak H.G."/>
            <person name="Salzberg S."/>
            <person name="Simpson A.J."/>
            <person name="Tallon L."/>
            <person name="Van Aken S."/>
            <person name="Wanless D."/>
            <person name="White O."/>
            <person name="Wortman J."/>
            <person name="Fraser C.M."/>
            <person name="El-Sayed N.M.A."/>
        </authorList>
    </citation>
    <scope>NUCLEOTIDE SEQUENCE</scope>
    <source>
        <strain evidence="7">927/4 GUTat10.1</strain>
    </source>
</reference>
<dbReference type="GeneID" id="3658008"/>
<evidence type="ECO:0000256" key="2">
    <source>
        <dbReference type="ARBA" id="ARBA00022801"/>
    </source>
</evidence>
<evidence type="ECO:0000256" key="3">
    <source>
        <dbReference type="ARBA" id="ARBA00048707"/>
    </source>
</evidence>
<evidence type="ECO:0000313" key="8">
    <source>
        <dbReference type="Proteomes" id="UP000008524"/>
    </source>
</evidence>
<feature type="transmembrane region" description="Helical" evidence="5">
    <location>
        <begin position="32"/>
        <end position="60"/>
    </location>
</feature>
<dbReference type="EMBL" id="CP000069">
    <property type="protein sequence ID" value="AAZ11929.1"/>
    <property type="molecule type" value="Genomic_DNA"/>
</dbReference>
<dbReference type="SUPFAM" id="SSF102462">
    <property type="entry name" value="Peptidyl-tRNA hydrolase II"/>
    <property type="match status" value="1"/>
</dbReference>
<sequence length="276" mass="29791">MCIPSFFTCLFGVFACLKWCMLEGNVLGDTGTSIQTLLSCLAGFFLGFILPGVVAQLGVWQMKTRKQKPLPPRIDRASEALKELLKKERAATLSKLGQQSADESQEQCLHSDSSDSAESSEGDEEETSYSSGSSGFERMEELGLKMVLVIRCDGKKTPASEVATHAAGAAMHLAQTIQSDGACVQWKRWYLWWNMVGCAKIALKGPDVETLRRVLVSAQERGLPCCSRSRGDAPGVPVGNPPSAVRDIEEDLVVVAVGPVPSSEVNPITGNLKLFP</sequence>
<evidence type="ECO:0000313" key="6">
    <source>
        <dbReference type="EMBL" id="AAX80781.1"/>
    </source>
</evidence>
<feature type="compositionally biased region" description="Polar residues" evidence="4">
    <location>
        <begin position="96"/>
        <end position="110"/>
    </location>
</feature>
<reference evidence="7" key="2">
    <citation type="journal article" date="2005" name="Science">
        <title>Comparative genomics of trypanosomatid parasitic protozoa.</title>
        <authorList>
            <person name="El-Sayed N.M."/>
            <person name="Myler P.J."/>
            <person name="Blandin G."/>
            <person name="Berriman M."/>
            <person name="Crabtree J."/>
            <person name="Aggarwal G."/>
            <person name="Caler E."/>
            <person name="Renauld H."/>
            <person name="Worthey E.A."/>
            <person name="Hertz-Fowler C."/>
            <person name="Ghedin E."/>
            <person name="Peacock C."/>
            <person name="Bartholomeu D.C."/>
            <person name="Haas B.J."/>
            <person name="Tran A.N."/>
            <person name="Wortman J.R."/>
            <person name="Alsmark U.C."/>
            <person name="Angiuoli S."/>
            <person name="Anupama A."/>
            <person name="Badger J."/>
            <person name="Bringaud F."/>
            <person name="Cadag E."/>
            <person name="Carlton J.M."/>
            <person name="Cerqueira G.C."/>
            <person name="Creasy T."/>
            <person name="Delcher A.L."/>
            <person name="Djikeng A."/>
            <person name="Embley T.M."/>
            <person name="Hauser C."/>
            <person name="Ivens A.C."/>
            <person name="Kummerfeld S.K."/>
            <person name="Pereira-Leal J.B."/>
            <person name="Nilsson D."/>
            <person name="Peterson J."/>
            <person name="Salzberg S.L."/>
            <person name="Shallom J."/>
            <person name="Silva J.C."/>
            <person name="Sundaram J."/>
            <person name="Westenberger S."/>
            <person name="White O."/>
            <person name="Melville S.E."/>
            <person name="Donelson J.E."/>
            <person name="Andersson B."/>
            <person name="Stuart K.D."/>
            <person name="Hall N."/>
        </authorList>
    </citation>
    <scope>NUCLEOTIDE SEQUENCE</scope>
    <source>
        <strain evidence="7">927/4 GUTat10.1</strain>
    </source>
</reference>
<dbReference type="STRING" id="185431.Q585W8"/>
<reference evidence="6" key="1">
    <citation type="submission" date="1999-08" db="EMBL/GenBank/DDBJ databases">
        <authorList>
            <person name="El-Sayed N.M."/>
            <person name="Khalak H."/>
            <person name="Adams M.D."/>
        </authorList>
    </citation>
    <scope>NUCLEOTIDE SEQUENCE</scope>
    <source>
        <strain evidence="6">GUTat10.1</strain>
    </source>
</reference>
<dbReference type="EC" id="3.1.1.29" evidence="1"/>
<accession>Q585W8</accession>
<dbReference type="AlphaFoldDB" id="Q585W8"/>
<organism evidence="6 8">
    <name type="scientific">Trypanosoma brucei brucei (strain 927/4 GUTat10.1)</name>
    <dbReference type="NCBI Taxonomy" id="185431"/>
    <lineage>
        <taxon>Eukaryota</taxon>
        <taxon>Discoba</taxon>
        <taxon>Euglenozoa</taxon>
        <taxon>Kinetoplastea</taxon>
        <taxon>Metakinetoplastina</taxon>
        <taxon>Trypanosomatida</taxon>
        <taxon>Trypanosomatidae</taxon>
        <taxon>Trypanosoma</taxon>
    </lineage>
</organism>
<dbReference type="PANTHER" id="PTHR12649:SF25">
    <property type="entry name" value="AMINOACYL-TRNA HYDROLASE"/>
    <property type="match status" value="1"/>
</dbReference>
<protein>
    <recommendedName>
        <fullName evidence="1">peptidyl-tRNA hydrolase</fullName>
        <ecNumber evidence="1">3.1.1.29</ecNumber>
    </recommendedName>
</protein>
<evidence type="ECO:0000256" key="4">
    <source>
        <dbReference type="SAM" id="MobiDB-lite"/>
    </source>
</evidence>
<dbReference type="eggNOG" id="ENOG502S887">
    <property type="taxonomic scope" value="Eukaryota"/>
</dbReference>
<gene>
    <name evidence="7" type="primary">Tb06.4F7.810</name>
    <name evidence="6" type="ORF">Tb927.6.3700</name>
</gene>
<evidence type="ECO:0000256" key="5">
    <source>
        <dbReference type="SAM" id="Phobius"/>
    </source>
</evidence>
<dbReference type="GO" id="GO:0005783">
    <property type="term" value="C:endoplasmic reticulum"/>
    <property type="evidence" value="ECO:0006056"/>
    <property type="project" value="Others"/>
</dbReference>
<keyword evidence="8" id="KW-1185">Reference proteome</keyword>
<keyword evidence="5" id="KW-1133">Transmembrane helix</keyword>
<feature type="compositionally biased region" description="Acidic residues" evidence="4">
    <location>
        <begin position="118"/>
        <end position="127"/>
    </location>
</feature>
<dbReference type="GO" id="GO:0005829">
    <property type="term" value="C:cytosol"/>
    <property type="evidence" value="ECO:0000318"/>
    <property type="project" value="GO_Central"/>
</dbReference>
<keyword evidence="2" id="KW-0378">Hydrolase</keyword>
<dbReference type="GO" id="GO:0004045">
    <property type="term" value="F:peptidyl-tRNA hydrolase activity"/>
    <property type="evidence" value="ECO:0000318"/>
    <property type="project" value="GO_Central"/>
</dbReference>
<dbReference type="OrthoDB" id="1733656at2759"/>
<accession>D6XIA0</accession>